<dbReference type="InterPro" id="IPR017904">
    <property type="entry name" value="ADF/Cofilin"/>
</dbReference>
<sequence length="153" mass="17133">MSSGVKVDGAIPILFNSMKFKNTPKVAFFRISDDGKSIIVDEDRQIMPCEKDPYGAFIKMLPSDDCRYIVFDVAYGTKESGDKTQLLFIAWAPEDAPIKCKMVHASSKDYIKKELGLENEWDLHDMADAMNIREMGAKLKGALCVEGRELGCQ</sequence>
<dbReference type="OMA" id="YVIFRVD"/>
<dbReference type="GO" id="GO:0003779">
    <property type="term" value="F:actin binding"/>
    <property type="evidence" value="ECO:0007669"/>
    <property type="project" value="UniProtKB-KW"/>
</dbReference>
<dbReference type="GeneTree" id="ENSGT00950000183000"/>
<evidence type="ECO:0000256" key="1">
    <source>
        <dbReference type="ARBA" id="ARBA00006844"/>
    </source>
</evidence>
<dbReference type="PROSITE" id="PS51263">
    <property type="entry name" value="ADF_H"/>
    <property type="match status" value="1"/>
</dbReference>
<evidence type="ECO:0000256" key="2">
    <source>
        <dbReference type="ARBA" id="ARBA00023203"/>
    </source>
</evidence>
<organism evidence="4 5">
    <name type="scientific">Hippocampus comes</name>
    <name type="common">Tiger tail seahorse</name>
    <dbReference type="NCBI Taxonomy" id="109280"/>
    <lineage>
        <taxon>Eukaryota</taxon>
        <taxon>Metazoa</taxon>
        <taxon>Chordata</taxon>
        <taxon>Craniata</taxon>
        <taxon>Vertebrata</taxon>
        <taxon>Euteleostomi</taxon>
        <taxon>Actinopterygii</taxon>
        <taxon>Neopterygii</taxon>
        <taxon>Teleostei</taxon>
        <taxon>Neoteleostei</taxon>
        <taxon>Acanthomorphata</taxon>
        <taxon>Syngnathiaria</taxon>
        <taxon>Syngnathiformes</taxon>
        <taxon>Syngnathoidei</taxon>
        <taxon>Syngnathidae</taxon>
        <taxon>Hippocampus</taxon>
    </lineage>
</organism>
<dbReference type="Gene3D" id="3.40.20.10">
    <property type="entry name" value="Severin"/>
    <property type="match status" value="1"/>
</dbReference>
<keyword evidence="2" id="KW-0009">Actin-binding</keyword>
<keyword evidence="5" id="KW-1185">Reference proteome</keyword>
<dbReference type="RefSeq" id="XP_019734411.1">
    <property type="nucleotide sequence ID" value="XM_019878852.1"/>
</dbReference>
<dbReference type="GO" id="GO:0015629">
    <property type="term" value="C:actin cytoskeleton"/>
    <property type="evidence" value="ECO:0007669"/>
    <property type="project" value="InterPro"/>
</dbReference>
<evidence type="ECO:0000259" key="3">
    <source>
        <dbReference type="PROSITE" id="PS51263"/>
    </source>
</evidence>
<dbReference type="GeneID" id="109521187"/>
<dbReference type="SMART" id="SM00102">
    <property type="entry name" value="ADF"/>
    <property type="match status" value="1"/>
</dbReference>
<proteinExistence type="inferred from homology"/>
<dbReference type="Proteomes" id="UP000264820">
    <property type="component" value="Unplaced"/>
</dbReference>
<dbReference type="CDD" id="cd11286">
    <property type="entry name" value="ADF_cofilin_like"/>
    <property type="match status" value="1"/>
</dbReference>
<reference evidence="4" key="1">
    <citation type="submission" date="2025-08" db="UniProtKB">
        <authorList>
            <consortium name="Ensembl"/>
        </authorList>
    </citation>
    <scope>IDENTIFICATION</scope>
</reference>
<reference evidence="4" key="2">
    <citation type="submission" date="2025-09" db="UniProtKB">
        <authorList>
            <consortium name="Ensembl"/>
        </authorList>
    </citation>
    <scope>IDENTIFICATION</scope>
</reference>
<evidence type="ECO:0000313" key="5">
    <source>
        <dbReference type="Proteomes" id="UP000264820"/>
    </source>
</evidence>
<dbReference type="Ensembl" id="ENSHCOT00000014421.1">
    <property type="protein sequence ID" value="ENSHCOP00000017200.1"/>
    <property type="gene ID" value="ENSHCOG00000021171.1"/>
</dbReference>
<evidence type="ECO:0000313" key="4">
    <source>
        <dbReference type="Ensembl" id="ENSHCOP00000017200.1"/>
    </source>
</evidence>
<protein>
    <submittedName>
        <fullName evidence="4">Cofilin-2-like</fullName>
    </submittedName>
</protein>
<dbReference type="OrthoDB" id="10249245at2759"/>
<dbReference type="InterPro" id="IPR002108">
    <property type="entry name" value="ADF-H"/>
</dbReference>
<comment type="similarity">
    <text evidence="1">Belongs to the actin-binding proteins ADF family.</text>
</comment>
<dbReference type="AlphaFoldDB" id="A0A3Q3DPF3"/>
<dbReference type="Pfam" id="PF00241">
    <property type="entry name" value="Cofilin_ADF"/>
    <property type="match status" value="1"/>
</dbReference>
<dbReference type="GO" id="GO:0030042">
    <property type="term" value="P:actin filament depolymerization"/>
    <property type="evidence" value="ECO:0007669"/>
    <property type="project" value="InterPro"/>
</dbReference>
<name>A0A3Q3DPF3_HIPCM</name>
<dbReference type="STRING" id="109280.ENSHCOP00000017200"/>
<dbReference type="InterPro" id="IPR029006">
    <property type="entry name" value="ADF-H/Gelsolin-like_dom_sf"/>
</dbReference>
<dbReference type="PANTHER" id="PTHR11913">
    <property type="entry name" value="COFILIN-RELATED"/>
    <property type="match status" value="1"/>
</dbReference>
<feature type="domain" description="ADF-H" evidence="3">
    <location>
        <begin position="4"/>
        <end position="139"/>
    </location>
</feature>
<dbReference type="KEGG" id="hcq:109521187"/>
<dbReference type="SUPFAM" id="SSF55753">
    <property type="entry name" value="Actin depolymerizing proteins"/>
    <property type="match status" value="1"/>
</dbReference>
<accession>A0A3Q3DPF3</accession>